<evidence type="ECO:0000313" key="3">
    <source>
        <dbReference type="Proteomes" id="UP000507470"/>
    </source>
</evidence>
<sequence length="209" mass="23724">MAYFDPRKATVLIVDASAVGVGALLTQDGKFNAYASCALSDVENRYTRIQRWRLRLQTYDFDVKYKSGKSNAADYMSRHPNINEANRTDHYDVAEEFVNYISENAIPKAMTIEEIALESKADTNIQYIIKAVKSGSWENSYDNKTLDTFSRLKNELTIVNTDKGEILMHDNRIVIPHKLTDRFITLAHERSSGNCANKTVTKGKSLFPE</sequence>
<feature type="domain" description="Reverse transcriptase/retrotransposon-derived protein RNase H-like" evidence="1">
    <location>
        <begin position="1"/>
        <end position="51"/>
    </location>
</feature>
<dbReference type="InterPro" id="IPR041577">
    <property type="entry name" value="RT_RNaseH_2"/>
</dbReference>
<dbReference type="PANTHER" id="PTHR37984">
    <property type="entry name" value="PROTEIN CBG26694"/>
    <property type="match status" value="1"/>
</dbReference>
<evidence type="ECO:0000313" key="2">
    <source>
        <dbReference type="EMBL" id="CAC5376148.1"/>
    </source>
</evidence>
<dbReference type="PANTHER" id="PTHR37984:SF11">
    <property type="entry name" value="INTEGRASE CATALYTIC DOMAIN-CONTAINING PROTEIN"/>
    <property type="match status" value="1"/>
</dbReference>
<keyword evidence="3" id="KW-1185">Reference proteome</keyword>
<dbReference type="InterPro" id="IPR050951">
    <property type="entry name" value="Retrovirus_Pol_polyprotein"/>
</dbReference>
<dbReference type="SUPFAM" id="SSF56672">
    <property type="entry name" value="DNA/RNA polymerases"/>
    <property type="match status" value="1"/>
</dbReference>
<proteinExistence type="predicted"/>
<gene>
    <name evidence="2" type="ORF">MCOR_12889</name>
</gene>
<evidence type="ECO:0000259" key="1">
    <source>
        <dbReference type="Pfam" id="PF17919"/>
    </source>
</evidence>
<dbReference type="EMBL" id="CACVKT020002176">
    <property type="protein sequence ID" value="CAC5376148.1"/>
    <property type="molecule type" value="Genomic_DNA"/>
</dbReference>
<dbReference type="AlphaFoldDB" id="A0A6J8AYA5"/>
<dbReference type="Proteomes" id="UP000507470">
    <property type="component" value="Unassembled WGS sequence"/>
</dbReference>
<dbReference type="InterPro" id="IPR043502">
    <property type="entry name" value="DNA/RNA_pol_sf"/>
</dbReference>
<name>A0A6J8AYA5_MYTCO</name>
<dbReference type="OrthoDB" id="10068564at2759"/>
<dbReference type="Pfam" id="PF17919">
    <property type="entry name" value="RT_RNaseH_2"/>
    <property type="match status" value="1"/>
</dbReference>
<accession>A0A6J8AYA5</accession>
<organism evidence="2 3">
    <name type="scientific">Mytilus coruscus</name>
    <name type="common">Sea mussel</name>
    <dbReference type="NCBI Taxonomy" id="42192"/>
    <lineage>
        <taxon>Eukaryota</taxon>
        <taxon>Metazoa</taxon>
        <taxon>Spiralia</taxon>
        <taxon>Lophotrochozoa</taxon>
        <taxon>Mollusca</taxon>
        <taxon>Bivalvia</taxon>
        <taxon>Autobranchia</taxon>
        <taxon>Pteriomorphia</taxon>
        <taxon>Mytilida</taxon>
        <taxon>Mytiloidea</taxon>
        <taxon>Mytilidae</taxon>
        <taxon>Mytilinae</taxon>
        <taxon>Mytilus</taxon>
    </lineage>
</organism>
<reference evidence="2 3" key="1">
    <citation type="submission" date="2020-06" db="EMBL/GenBank/DDBJ databases">
        <authorList>
            <person name="Li R."/>
            <person name="Bekaert M."/>
        </authorList>
    </citation>
    <scope>NUCLEOTIDE SEQUENCE [LARGE SCALE GENOMIC DNA]</scope>
    <source>
        <strain evidence="3">wild</strain>
    </source>
</reference>
<protein>
    <recommendedName>
        <fullName evidence="1">Reverse transcriptase/retrotransposon-derived protein RNase H-like domain-containing protein</fullName>
    </recommendedName>
</protein>